<evidence type="ECO:0000256" key="2">
    <source>
        <dbReference type="SAM" id="Phobius"/>
    </source>
</evidence>
<dbReference type="EMBL" id="NCKW01007824">
    <property type="protein sequence ID" value="POM69748.1"/>
    <property type="molecule type" value="Genomic_DNA"/>
</dbReference>
<evidence type="ECO:0000313" key="4">
    <source>
        <dbReference type="EMBL" id="POM69748.1"/>
    </source>
</evidence>
<protein>
    <recommendedName>
        <fullName evidence="6">Carbohydrate-binding protein</fullName>
    </recommendedName>
</protein>
<accession>A0A2P4XW18</accession>
<feature type="transmembrane region" description="Helical" evidence="2">
    <location>
        <begin position="259"/>
        <end position="281"/>
    </location>
</feature>
<evidence type="ECO:0000313" key="5">
    <source>
        <dbReference type="Proteomes" id="UP000237271"/>
    </source>
</evidence>
<gene>
    <name evidence="4" type="ORF">PHPALM_13924</name>
</gene>
<keyword evidence="5" id="KW-1185">Reference proteome</keyword>
<organism evidence="4 5">
    <name type="scientific">Phytophthora palmivora</name>
    <dbReference type="NCBI Taxonomy" id="4796"/>
    <lineage>
        <taxon>Eukaryota</taxon>
        <taxon>Sar</taxon>
        <taxon>Stramenopiles</taxon>
        <taxon>Oomycota</taxon>
        <taxon>Peronosporomycetes</taxon>
        <taxon>Peronosporales</taxon>
        <taxon>Peronosporaceae</taxon>
        <taxon>Phytophthora</taxon>
    </lineage>
</organism>
<comment type="caution">
    <text evidence="4">The sequence shown here is derived from an EMBL/GenBank/DDBJ whole genome shotgun (WGS) entry which is preliminary data.</text>
</comment>
<keyword evidence="3" id="KW-0732">Signal</keyword>
<keyword evidence="2" id="KW-0472">Membrane</keyword>
<dbReference type="OrthoDB" id="168048at2759"/>
<evidence type="ECO:0008006" key="6">
    <source>
        <dbReference type="Google" id="ProtNLM"/>
    </source>
</evidence>
<name>A0A2P4XW18_9STRA</name>
<dbReference type="AlphaFoldDB" id="A0A2P4XW18"/>
<proteinExistence type="predicted"/>
<evidence type="ECO:0000256" key="1">
    <source>
        <dbReference type="SAM" id="MobiDB-lite"/>
    </source>
</evidence>
<feature type="compositionally biased region" description="Low complexity" evidence="1">
    <location>
        <begin position="102"/>
        <end position="169"/>
    </location>
</feature>
<feature type="chain" id="PRO_5015177813" description="Carbohydrate-binding protein" evidence="3">
    <location>
        <begin position="20"/>
        <end position="326"/>
    </location>
</feature>
<reference evidence="4 5" key="1">
    <citation type="journal article" date="2017" name="Genome Biol. Evol.">
        <title>Phytophthora megakarya and P. palmivora, closely related causal agents of cacao black pod rot, underwent increases in genome sizes and gene numbers by different mechanisms.</title>
        <authorList>
            <person name="Ali S.S."/>
            <person name="Shao J."/>
            <person name="Lary D.J."/>
            <person name="Kronmiller B."/>
            <person name="Shen D."/>
            <person name="Strem M.D."/>
            <person name="Amoako-Attah I."/>
            <person name="Akrofi A.Y."/>
            <person name="Begoude B.A."/>
            <person name="Ten Hoopen G.M."/>
            <person name="Coulibaly K."/>
            <person name="Kebe B.I."/>
            <person name="Melnick R.L."/>
            <person name="Guiltinan M.J."/>
            <person name="Tyler B.M."/>
            <person name="Meinhardt L.W."/>
            <person name="Bailey B.A."/>
        </authorList>
    </citation>
    <scope>NUCLEOTIDE SEQUENCE [LARGE SCALE GENOMIC DNA]</scope>
    <source>
        <strain evidence="5">sbr112.9</strain>
    </source>
</reference>
<feature type="region of interest" description="Disordered" evidence="1">
    <location>
        <begin position="96"/>
        <end position="169"/>
    </location>
</feature>
<feature type="compositionally biased region" description="Low complexity" evidence="1">
    <location>
        <begin position="189"/>
        <end position="225"/>
    </location>
</feature>
<feature type="signal peptide" evidence="3">
    <location>
        <begin position="1"/>
        <end position="19"/>
    </location>
</feature>
<feature type="compositionally biased region" description="Polar residues" evidence="1">
    <location>
        <begin position="226"/>
        <end position="256"/>
    </location>
</feature>
<keyword evidence="2" id="KW-1133">Transmembrane helix</keyword>
<keyword evidence="2" id="KW-0812">Transmembrane</keyword>
<sequence>MWPKLAVATALLVIQSAAANDCAYTVSVLDVAGVQCVSSAPCSGTYYASGLSQGVGACPTGTSCALLPETPIMGCASSGRTDLIYVNADGTLTKDGKSVTLSGASSTNSDSTTAPNTSSSSKSTSSTSSSSKSTSSSSTANSSNGSTSSNDSNGNSSSGSTANSGSDGNVFSATSSNKVINSGTVIAGGSDTSNATDSNSTSASASNYSSSASHSWKSDSGSGSNITIPRGSSSANQQSFNPGSILSDSSKKQNPSGNGGLGIGTIICIVVACLAVVAVAAGARLLRKGKEAELATPDAVGAGAMEGYNNGGGGGGMTPKENVLLL</sequence>
<feature type="region of interest" description="Disordered" evidence="1">
    <location>
        <begin position="186"/>
        <end position="256"/>
    </location>
</feature>
<evidence type="ECO:0000256" key="3">
    <source>
        <dbReference type="SAM" id="SignalP"/>
    </source>
</evidence>
<dbReference type="Proteomes" id="UP000237271">
    <property type="component" value="Unassembled WGS sequence"/>
</dbReference>